<reference evidence="2 3" key="1">
    <citation type="submission" date="2019-09" db="EMBL/GenBank/DDBJ databases">
        <title>Non-baumannii Acinetobacter spp. carrying blaNDM-1 isolated in China.</title>
        <authorList>
            <person name="Cui C."/>
            <person name="Chen C."/>
            <person name="Sun J."/>
            <person name="Liu Y."/>
        </authorList>
    </citation>
    <scope>NUCLEOTIDE SEQUENCE [LARGE SCALE GENOMIC DNA]</scope>
    <source>
        <strain evidence="2 3">HZE23-1</strain>
    </source>
</reference>
<feature type="chain" id="PRO_5042097540" evidence="1">
    <location>
        <begin position="20"/>
        <end position="143"/>
    </location>
</feature>
<evidence type="ECO:0000256" key="1">
    <source>
        <dbReference type="SAM" id="SignalP"/>
    </source>
</evidence>
<sequence length="143" mass="15971">MKKYLAAASLAFLTMNSYAGTSAGIAGMMITNDTVQNNNFTYPRNIHTVYFGNDPTESGVFLAYVAYKKIGKHSVTLEIVDKNGKVIDNCKFDETHVTKLPWTHSITCSWGGRQPSDGLTFNLYNTFQTKKEKIGELFLAEKK</sequence>
<dbReference type="RefSeq" id="WP_163170745.1">
    <property type="nucleotide sequence ID" value="NZ_CP044463.1"/>
</dbReference>
<evidence type="ECO:0000313" key="2">
    <source>
        <dbReference type="EMBL" id="QIC66069.1"/>
    </source>
</evidence>
<proteinExistence type="predicted"/>
<evidence type="ECO:0000313" key="3">
    <source>
        <dbReference type="Proteomes" id="UP000503505"/>
    </source>
</evidence>
<protein>
    <submittedName>
        <fullName evidence="2">Uncharacterized protein</fullName>
    </submittedName>
</protein>
<feature type="signal peptide" evidence="1">
    <location>
        <begin position="1"/>
        <end position="19"/>
    </location>
</feature>
<dbReference type="AlphaFoldDB" id="A0AAE7BW84"/>
<accession>A0AAE7BW84</accession>
<keyword evidence="1" id="KW-0732">Signal</keyword>
<name>A0AAE7BW84_9GAMM</name>
<dbReference type="Proteomes" id="UP000503505">
    <property type="component" value="Chromosome"/>
</dbReference>
<organism evidence="2 3">
    <name type="scientific">Acinetobacter schindleri</name>
    <dbReference type="NCBI Taxonomy" id="108981"/>
    <lineage>
        <taxon>Bacteria</taxon>
        <taxon>Pseudomonadati</taxon>
        <taxon>Pseudomonadota</taxon>
        <taxon>Gammaproteobacteria</taxon>
        <taxon>Moraxellales</taxon>
        <taxon>Moraxellaceae</taxon>
        <taxon>Acinetobacter</taxon>
    </lineage>
</organism>
<gene>
    <name evidence="2" type="ORF">FSC10_01195</name>
</gene>
<dbReference type="EMBL" id="CP044463">
    <property type="protein sequence ID" value="QIC66069.1"/>
    <property type="molecule type" value="Genomic_DNA"/>
</dbReference>